<keyword evidence="9" id="KW-1185">Reference proteome</keyword>
<feature type="modified residue" description="4-aspartylphosphate" evidence="6">
    <location>
        <position position="53"/>
    </location>
</feature>
<evidence type="ECO:0000313" key="9">
    <source>
        <dbReference type="Proteomes" id="UP000294650"/>
    </source>
</evidence>
<dbReference type="InterPro" id="IPR011006">
    <property type="entry name" value="CheY-like_superfamily"/>
</dbReference>
<dbReference type="PANTHER" id="PTHR48111">
    <property type="entry name" value="REGULATOR OF RPOS"/>
    <property type="match status" value="1"/>
</dbReference>
<dbReference type="GO" id="GO:0000976">
    <property type="term" value="F:transcription cis-regulatory region binding"/>
    <property type="evidence" value="ECO:0007669"/>
    <property type="project" value="TreeGrafter"/>
</dbReference>
<dbReference type="CDD" id="cd17574">
    <property type="entry name" value="REC_OmpR"/>
    <property type="match status" value="1"/>
</dbReference>
<evidence type="ECO:0000313" key="8">
    <source>
        <dbReference type="EMBL" id="TCT24936.1"/>
    </source>
</evidence>
<gene>
    <name evidence="8" type="ORF">EDD68_1043</name>
</gene>
<keyword evidence="4" id="KW-0238">DNA-binding</keyword>
<dbReference type="GO" id="GO:0000156">
    <property type="term" value="F:phosphorelay response regulator activity"/>
    <property type="evidence" value="ECO:0007669"/>
    <property type="project" value="TreeGrafter"/>
</dbReference>
<name>A0A4R3N9H6_9BACI</name>
<evidence type="ECO:0000256" key="5">
    <source>
        <dbReference type="ARBA" id="ARBA00023163"/>
    </source>
</evidence>
<dbReference type="Pfam" id="PF00072">
    <property type="entry name" value="Response_reg"/>
    <property type="match status" value="1"/>
</dbReference>
<dbReference type="InterPro" id="IPR039420">
    <property type="entry name" value="WalR-like"/>
</dbReference>
<evidence type="ECO:0000256" key="6">
    <source>
        <dbReference type="PROSITE-ProRule" id="PRU00169"/>
    </source>
</evidence>
<evidence type="ECO:0000259" key="7">
    <source>
        <dbReference type="PROSITE" id="PS50110"/>
    </source>
</evidence>
<evidence type="ECO:0000256" key="2">
    <source>
        <dbReference type="ARBA" id="ARBA00023012"/>
    </source>
</evidence>
<comment type="caution">
    <text evidence="8">The sequence shown here is derived from an EMBL/GenBank/DDBJ whole genome shotgun (WGS) entry which is preliminary data.</text>
</comment>
<dbReference type="AlphaFoldDB" id="A0A4R3N9H6"/>
<evidence type="ECO:0000256" key="4">
    <source>
        <dbReference type="ARBA" id="ARBA00023125"/>
    </source>
</evidence>
<dbReference type="InterPro" id="IPR001789">
    <property type="entry name" value="Sig_transdc_resp-reg_receiver"/>
</dbReference>
<organism evidence="8 9">
    <name type="scientific">Melghiribacillus thermohalophilus</name>
    <dbReference type="NCBI Taxonomy" id="1324956"/>
    <lineage>
        <taxon>Bacteria</taxon>
        <taxon>Bacillati</taxon>
        <taxon>Bacillota</taxon>
        <taxon>Bacilli</taxon>
        <taxon>Bacillales</taxon>
        <taxon>Bacillaceae</taxon>
        <taxon>Melghiribacillus</taxon>
    </lineage>
</organism>
<dbReference type="SUPFAM" id="SSF52172">
    <property type="entry name" value="CheY-like"/>
    <property type="match status" value="1"/>
</dbReference>
<protein>
    <submittedName>
        <fullName evidence="8">Response regulator receiver domain-containing protein</fullName>
    </submittedName>
</protein>
<proteinExistence type="predicted"/>
<reference evidence="8 9" key="1">
    <citation type="submission" date="2019-03" db="EMBL/GenBank/DDBJ databases">
        <title>Genomic Encyclopedia of Type Strains, Phase IV (KMG-IV): sequencing the most valuable type-strain genomes for metagenomic binning, comparative biology and taxonomic classification.</title>
        <authorList>
            <person name="Goeker M."/>
        </authorList>
    </citation>
    <scope>NUCLEOTIDE SEQUENCE [LARGE SCALE GENOMIC DNA]</scope>
    <source>
        <strain evidence="8 9">DSM 25894</strain>
    </source>
</reference>
<evidence type="ECO:0000256" key="1">
    <source>
        <dbReference type="ARBA" id="ARBA00022553"/>
    </source>
</evidence>
<dbReference type="PROSITE" id="PS50110">
    <property type="entry name" value="RESPONSE_REGULATORY"/>
    <property type="match status" value="1"/>
</dbReference>
<dbReference type="GO" id="GO:0006355">
    <property type="term" value="P:regulation of DNA-templated transcription"/>
    <property type="evidence" value="ECO:0007669"/>
    <property type="project" value="TreeGrafter"/>
</dbReference>
<sequence length="109" mass="12294">MQPKVLIVEDDQSIRELVSLYLENSGYDPCQAGDGDEARKILVETHIHLAILDIVLPDTEGWEICREIRRTTPEMPVIFLSCKDESDDIIHGHDLGADDLLPNRLIPGF</sequence>
<keyword evidence="5" id="KW-0804">Transcription</keyword>
<dbReference type="GO" id="GO:0032993">
    <property type="term" value="C:protein-DNA complex"/>
    <property type="evidence" value="ECO:0007669"/>
    <property type="project" value="TreeGrafter"/>
</dbReference>
<keyword evidence="2" id="KW-0902">Two-component regulatory system</keyword>
<dbReference type="RefSeq" id="WP_165902060.1">
    <property type="nucleotide sequence ID" value="NZ_SMAN01000004.1"/>
</dbReference>
<feature type="domain" description="Response regulatory" evidence="7">
    <location>
        <begin position="4"/>
        <end position="109"/>
    </location>
</feature>
<dbReference type="GO" id="GO:0005829">
    <property type="term" value="C:cytosol"/>
    <property type="evidence" value="ECO:0007669"/>
    <property type="project" value="TreeGrafter"/>
</dbReference>
<dbReference type="PANTHER" id="PTHR48111:SF1">
    <property type="entry name" value="TWO-COMPONENT RESPONSE REGULATOR ORR33"/>
    <property type="match status" value="1"/>
</dbReference>
<keyword evidence="3" id="KW-0805">Transcription regulation</keyword>
<dbReference type="FunFam" id="3.40.50.2300:FF:000001">
    <property type="entry name" value="DNA-binding response regulator PhoB"/>
    <property type="match status" value="1"/>
</dbReference>
<evidence type="ECO:0000256" key="3">
    <source>
        <dbReference type="ARBA" id="ARBA00023015"/>
    </source>
</evidence>
<dbReference type="EMBL" id="SMAN01000004">
    <property type="protein sequence ID" value="TCT24936.1"/>
    <property type="molecule type" value="Genomic_DNA"/>
</dbReference>
<dbReference type="Gene3D" id="3.40.50.2300">
    <property type="match status" value="1"/>
</dbReference>
<dbReference type="Proteomes" id="UP000294650">
    <property type="component" value="Unassembled WGS sequence"/>
</dbReference>
<keyword evidence="1 6" id="KW-0597">Phosphoprotein</keyword>
<dbReference type="SMART" id="SM00448">
    <property type="entry name" value="REC"/>
    <property type="match status" value="1"/>
</dbReference>
<accession>A0A4R3N9H6</accession>